<keyword evidence="6" id="KW-1133">Transmembrane helix</keyword>
<comment type="caution">
    <text evidence="9">The sequence shown here is derived from an EMBL/GenBank/DDBJ whole genome shotgun (WGS) entry which is preliminary data.</text>
</comment>
<evidence type="ECO:0000256" key="4">
    <source>
        <dbReference type="SAM" id="Coils"/>
    </source>
</evidence>
<dbReference type="InterPro" id="IPR004089">
    <property type="entry name" value="MCPsignal_dom"/>
</dbReference>
<dbReference type="Gene3D" id="1.20.120.30">
    <property type="entry name" value="Aspartate receptor, ligand-binding domain"/>
    <property type="match status" value="1"/>
</dbReference>
<dbReference type="InterPro" id="IPR004090">
    <property type="entry name" value="Chemotax_Me-accpt_rcpt"/>
</dbReference>
<evidence type="ECO:0000313" key="9">
    <source>
        <dbReference type="EMBL" id="MFG6458840.1"/>
    </source>
</evidence>
<dbReference type="PANTHER" id="PTHR43531:SF14">
    <property type="entry name" value="METHYL-ACCEPTING CHEMOTAXIS PROTEIN I-RELATED"/>
    <property type="match status" value="1"/>
</dbReference>
<dbReference type="InterPro" id="IPR024478">
    <property type="entry name" value="HlyB_4HB_MCP"/>
</dbReference>
<keyword evidence="6" id="KW-0472">Membrane</keyword>
<dbReference type="RefSeq" id="WP_394490222.1">
    <property type="nucleotide sequence ID" value="NZ_JBIGIA010000016.1"/>
</dbReference>
<evidence type="ECO:0000256" key="5">
    <source>
        <dbReference type="SAM" id="MobiDB-lite"/>
    </source>
</evidence>
<dbReference type="PROSITE" id="PS50111">
    <property type="entry name" value="CHEMOTAXIS_TRANSDUC_2"/>
    <property type="match status" value="1"/>
</dbReference>
<dbReference type="Gene3D" id="1.10.287.950">
    <property type="entry name" value="Methyl-accepting chemotaxis protein"/>
    <property type="match status" value="1"/>
</dbReference>
<evidence type="ECO:0000313" key="10">
    <source>
        <dbReference type="Proteomes" id="UP001606305"/>
    </source>
</evidence>
<protein>
    <submittedName>
        <fullName evidence="9">Methyl-accepting chemotaxis protein</fullName>
    </submittedName>
</protein>
<keyword evidence="1" id="KW-0488">Methylation</keyword>
<dbReference type="CDD" id="cd11386">
    <property type="entry name" value="MCP_signal"/>
    <property type="match status" value="1"/>
</dbReference>
<dbReference type="CDD" id="cd06225">
    <property type="entry name" value="HAMP"/>
    <property type="match status" value="1"/>
</dbReference>
<dbReference type="PROSITE" id="PS50885">
    <property type="entry name" value="HAMP"/>
    <property type="match status" value="1"/>
</dbReference>
<evidence type="ECO:0000256" key="1">
    <source>
        <dbReference type="ARBA" id="ARBA00022481"/>
    </source>
</evidence>
<evidence type="ECO:0000256" key="6">
    <source>
        <dbReference type="SAM" id="Phobius"/>
    </source>
</evidence>
<keyword evidence="10" id="KW-1185">Reference proteome</keyword>
<accession>A0ABW7GA77</accession>
<dbReference type="PANTHER" id="PTHR43531">
    <property type="entry name" value="PROTEIN ICFG"/>
    <property type="match status" value="1"/>
</dbReference>
<feature type="region of interest" description="Disordered" evidence="5">
    <location>
        <begin position="538"/>
        <end position="587"/>
    </location>
</feature>
<feature type="compositionally biased region" description="Low complexity" evidence="5">
    <location>
        <begin position="557"/>
        <end position="580"/>
    </location>
</feature>
<feature type="coiled-coil region" evidence="4">
    <location>
        <begin position="296"/>
        <end position="323"/>
    </location>
</feature>
<feature type="domain" description="HAMP" evidence="8">
    <location>
        <begin position="213"/>
        <end position="265"/>
    </location>
</feature>
<feature type="transmembrane region" description="Helical" evidence="6">
    <location>
        <begin position="15"/>
        <end position="38"/>
    </location>
</feature>
<feature type="domain" description="Methyl-accepting transducer" evidence="7">
    <location>
        <begin position="270"/>
        <end position="499"/>
    </location>
</feature>
<dbReference type="SMART" id="SM00304">
    <property type="entry name" value="HAMP"/>
    <property type="match status" value="1"/>
</dbReference>
<dbReference type="InterPro" id="IPR003660">
    <property type="entry name" value="HAMP_dom"/>
</dbReference>
<sequence length="587" mass="61203">MDFLKNLRVGARLGVAFVVVLGLTLAMAGVGALLAAAINEHAEYYPQNVLPSLRIIHQVESLGASGRRLEQQNMLTIGDNEKKALAAEAGKARQELRQRLKDYEALVSDDQDRGLMKKVSDDAEAYFALQDKVLAASDEGDIDTARKLSAEAGRTVFRALRESTTAWWAYNEKLADAATQAASAAYRRVLWTFALASLVAVAIGAVAAVVITRSITVPVRRASEAIQAVAAGDLTQRLTSAGRDELGQLLTTLDQMTQNLGRMVAGVRSGCEQLNVAAAEIAQGNADLSARTESQASSLEQTAASVEQMAAQIKANADNARQADQLANRASEVAQAGGTAVGEVVTTMDAISGSSRKIADIIGTIDGIAFQTNILALNAAVEAARAGEQGRGFAVVAGEVRLLAQRSAEAAKEIKLLIGDSVTKVESGSTQVLSARETIGQMVNEVRRVTDLVGEITVSSREQSEGVGQINAAVSQLDQATQQNAALVEQTAAAAESMRTQTSRLVEAVSAFRVDAAAPAPAAAAPRPVVRHAPAVKVPASPKPASRPMAPRPAAAPRPALAEAASAPAPKAAAPAPSGAEGDWETF</sequence>
<dbReference type="SMART" id="SM00283">
    <property type="entry name" value="MA"/>
    <property type="match status" value="1"/>
</dbReference>
<reference evidence="9 10" key="1">
    <citation type="submission" date="2024-09" db="EMBL/GenBank/DDBJ databases">
        <title>Novel species of the genus Pelomonas and Roseateles isolated from streams.</title>
        <authorList>
            <person name="Lu H."/>
        </authorList>
    </citation>
    <scope>NUCLEOTIDE SEQUENCE [LARGE SCALE GENOMIC DNA]</scope>
    <source>
        <strain evidence="9 10">BYS96W</strain>
    </source>
</reference>
<feature type="transmembrane region" description="Helical" evidence="6">
    <location>
        <begin position="189"/>
        <end position="211"/>
    </location>
</feature>
<gene>
    <name evidence="9" type="ORF">ACG00X_18545</name>
</gene>
<evidence type="ECO:0000259" key="7">
    <source>
        <dbReference type="PROSITE" id="PS50111"/>
    </source>
</evidence>
<dbReference type="PRINTS" id="PR00260">
    <property type="entry name" value="CHEMTRNSDUCR"/>
</dbReference>
<dbReference type="Pfam" id="PF00672">
    <property type="entry name" value="HAMP"/>
    <property type="match status" value="1"/>
</dbReference>
<keyword evidence="6" id="KW-0812">Transmembrane</keyword>
<evidence type="ECO:0000256" key="3">
    <source>
        <dbReference type="PROSITE-ProRule" id="PRU00284"/>
    </source>
</evidence>
<feature type="compositionally biased region" description="Low complexity" evidence="5">
    <location>
        <begin position="538"/>
        <end position="549"/>
    </location>
</feature>
<name>A0ABW7GA77_9BURK</name>
<keyword evidence="4" id="KW-0175">Coiled coil</keyword>
<organism evidence="9 10">
    <name type="scientific">Pelomonas nitida</name>
    <dbReference type="NCBI Taxonomy" id="3299027"/>
    <lineage>
        <taxon>Bacteria</taxon>
        <taxon>Pseudomonadati</taxon>
        <taxon>Pseudomonadota</taxon>
        <taxon>Betaproteobacteria</taxon>
        <taxon>Burkholderiales</taxon>
        <taxon>Sphaerotilaceae</taxon>
        <taxon>Roseateles</taxon>
    </lineage>
</organism>
<dbReference type="SUPFAM" id="SSF58104">
    <property type="entry name" value="Methyl-accepting chemotaxis protein (MCP) signaling domain"/>
    <property type="match status" value="1"/>
</dbReference>
<evidence type="ECO:0000256" key="2">
    <source>
        <dbReference type="ARBA" id="ARBA00029447"/>
    </source>
</evidence>
<dbReference type="InterPro" id="IPR051310">
    <property type="entry name" value="MCP_chemotaxis"/>
</dbReference>
<dbReference type="EMBL" id="JBIGIA010000016">
    <property type="protein sequence ID" value="MFG6458840.1"/>
    <property type="molecule type" value="Genomic_DNA"/>
</dbReference>
<feature type="coiled-coil region" evidence="4">
    <location>
        <begin position="86"/>
        <end position="113"/>
    </location>
</feature>
<comment type="similarity">
    <text evidence="2">Belongs to the methyl-accepting chemotaxis (MCP) protein family.</text>
</comment>
<dbReference type="Pfam" id="PF12729">
    <property type="entry name" value="4HB_MCP_1"/>
    <property type="match status" value="1"/>
</dbReference>
<dbReference type="Pfam" id="PF00015">
    <property type="entry name" value="MCPsignal"/>
    <property type="match status" value="1"/>
</dbReference>
<keyword evidence="3" id="KW-0807">Transducer</keyword>
<proteinExistence type="inferred from homology"/>
<dbReference type="Proteomes" id="UP001606305">
    <property type="component" value="Unassembled WGS sequence"/>
</dbReference>
<evidence type="ECO:0000259" key="8">
    <source>
        <dbReference type="PROSITE" id="PS50885"/>
    </source>
</evidence>